<feature type="domain" description="N-acetyltransferase" evidence="3">
    <location>
        <begin position="9"/>
        <end position="148"/>
    </location>
</feature>
<evidence type="ECO:0000313" key="5">
    <source>
        <dbReference type="Proteomes" id="UP000295741"/>
    </source>
</evidence>
<dbReference type="InterPro" id="IPR000182">
    <property type="entry name" value="GNAT_dom"/>
</dbReference>
<dbReference type="CDD" id="cd04301">
    <property type="entry name" value="NAT_SF"/>
    <property type="match status" value="1"/>
</dbReference>
<dbReference type="InterPro" id="IPR016181">
    <property type="entry name" value="Acyl_CoA_acyltransferase"/>
</dbReference>
<dbReference type="EMBL" id="SNWP01000011">
    <property type="protein sequence ID" value="TDO27212.1"/>
    <property type="molecule type" value="Genomic_DNA"/>
</dbReference>
<gene>
    <name evidence="4" type="ORF">BC659_2533</name>
</gene>
<sequence>MNQYKWHCKSFQNLTVEELYAIMQLRSEVFVVEQNCPYLDPDGKDQQSWHLMGWDQDKLVAYSRLLPAGLAFEEISIGRVVSSPAYRGKGAGKELMKNAIETAYQLFGQQPIRIGAQQYLQKFYESLGFGQVSDMYLEDNIPHIEMVK</sequence>
<dbReference type="PROSITE" id="PS51186">
    <property type="entry name" value="GNAT"/>
    <property type="match status" value="1"/>
</dbReference>
<dbReference type="Pfam" id="PF13673">
    <property type="entry name" value="Acetyltransf_10"/>
    <property type="match status" value="1"/>
</dbReference>
<evidence type="ECO:0000256" key="1">
    <source>
        <dbReference type="ARBA" id="ARBA00009623"/>
    </source>
</evidence>
<dbReference type="Proteomes" id="UP000295741">
    <property type="component" value="Unassembled WGS sequence"/>
</dbReference>
<dbReference type="SUPFAM" id="SSF55729">
    <property type="entry name" value="Acyl-CoA N-acyltransferases (Nat)"/>
    <property type="match status" value="1"/>
</dbReference>
<evidence type="ECO:0000313" key="4">
    <source>
        <dbReference type="EMBL" id="TDO27212.1"/>
    </source>
</evidence>
<accession>A0A4R6IWU7</accession>
<organism evidence="4 5">
    <name type="scientific">Sediminibacterium goheungense</name>
    <dbReference type="NCBI Taxonomy" id="1086393"/>
    <lineage>
        <taxon>Bacteria</taxon>
        <taxon>Pseudomonadati</taxon>
        <taxon>Bacteroidota</taxon>
        <taxon>Chitinophagia</taxon>
        <taxon>Chitinophagales</taxon>
        <taxon>Chitinophagaceae</taxon>
        <taxon>Sediminibacterium</taxon>
    </lineage>
</organism>
<keyword evidence="5" id="KW-1185">Reference proteome</keyword>
<dbReference type="AlphaFoldDB" id="A0A4R6IWU7"/>
<dbReference type="FunFam" id="3.40.630.30:FF:000035">
    <property type="entry name" value="GNAT family N-acetyltransferase"/>
    <property type="match status" value="1"/>
</dbReference>
<name>A0A4R6IWU7_9BACT</name>
<proteinExistence type="inferred from homology"/>
<dbReference type="Gene3D" id="3.40.630.30">
    <property type="match status" value="1"/>
</dbReference>
<dbReference type="RefSeq" id="WP_133475072.1">
    <property type="nucleotide sequence ID" value="NZ_SNWP01000011.1"/>
</dbReference>
<protein>
    <recommendedName>
        <fullName evidence="2">Protein ElaA</fullName>
    </recommendedName>
</protein>
<dbReference type="GO" id="GO:0016747">
    <property type="term" value="F:acyltransferase activity, transferring groups other than amino-acyl groups"/>
    <property type="evidence" value="ECO:0007669"/>
    <property type="project" value="InterPro"/>
</dbReference>
<evidence type="ECO:0000259" key="3">
    <source>
        <dbReference type="PROSITE" id="PS51186"/>
    </source>
</evidence>
<evidence type="ECO:0000256" key="2">
    <source>
        <dbReference type="ARBA" id="ARBA00072224"/>
    </source>
</evidence>
<reference evidence="4 5" key="1">
    <citation type="submission" date="2019-03" db="EMBL/GenBank/DDBJ databases">
        <title>Genomic Encyclopedia of Archaeal and Bacterial Type Strains, Phase II (KMG-II): from individual species to whole genera.</title>
        <authorList>
            <person name="Goeker M."/>
        </authorList>
    </citation>
    <scope>NUCLEOTIDE SEQUENCE [LARGE SCALE GENOMIC DNA]</scope>
    <source>
        <strain evidence="4 5">DSM 28323</strain>
    </source>
</reference>
<dbReference type="OrthoDB" id="9796171at2"/>
<comment type="caution">
    <text evidence="4">The sequence shown here is derived from an EMBL/GenBank/DDBJ whole genome shotgun (WGS) entry which is preliminary data.</text>
</comment>
<comment type="similarity">
    <text evidence="1">Belongs to the UPF0039 (ElaA) family.</text>
</comment>